<dbReference type="InterPro" id="IPR036641">
    <property type="entry name" value="HPT_dom_sf"/>
</dbReference>
<feature type="domain" description="Response regulatory" evidence="18">
    <location>
        <begin position="576"/>
        <end position="691"/>
    </location>
</feature>
<keyword evidence="7" id="KW-0812">Transmembrane</keyword>
<evidence type="ECO:0000256" key="8">
    <source>
        <dbReference type="ARBA" id="ARBA00022741"/>
    </source>
</evidence>
<keyword evidence="9" id="KW-0418">Kinase</keyword>
<dbReference type="PROSITE" id="PS50113">
    <property type="entry name" value="PAC"/>
    <property type="match status" value="1"/>
</dbReference>
<evidence type="ECO:0000259" key="19">
    <source>
        <dbReference type="PROSITE" id="PS50112"/>
    </source>
</evidence>
<dbReference type="SMART" id="SM00387">
    <property type="entry name" value="HATPase_c"/>
    <property type="match status" value="1"/>
</dbReference>
<gene>
    <name evidence="22" type="ORF">HC175_08945</name>
</gene>
<dbReference type="Gene3D" id="3.30.450.40">
    <property type="match status" value="1"/>
</dbReference>
<dbReference type="Gene3D" id="3.30.450.20">
    <property type="entry name" value="PAS domain"/>
    <property type="match status" value="1"/>
</dbReference>
<evidence type="ECO:0000259" key="17">
    <source>
        <dbReference type="PROSITE" id="PS50109"/>
    </source>
</evidence>
<proteinExistence type="predicted"/>
<keyword evidence="8" id="KW-0547">Nucleotide-binding</keyword>
<evidence type="ECO:0000256" key="6">
    <source>
        <dbReference type="ARBA" id="ARBA00022679"/>
    </source>
</evidence>
<evidence type="ECO:0000256" key="4">
    <source>
        <dbReference type="ARBA" id="ARBA00022475"/>
    </source>
</evidence>
<keyword evidence="5 15" id="KW-0597">Phosphoprotein</keyword>
<dbReference type="SMART" id="SM00448">
    <property type="entry name" value="REC"/>
    <property type="match status" value="1"/>
</dbReference>
<dbReference type="RefSeq" id="WP_168138147.1">
    <property type="nucleotide sequence ID" value="NZ_JAAVJR010000004.1"/>
</dbReference>
<dbReference type="Proteomes" id="UP000703674">
    <property type="component" value="Unassembled WGS sequence"/>
</dbReference>
<dbReference type="InterPro" id="IPR013655">
    <property type="entry name" value="PAS_fold_3"/>
</dbReference>
<evidence type="ECO:0000256" key="1">
    <source>
        <dbReference type="ARBA" id="ARBA00000085"/>
    </source>
</evidence>
<dbReference type="NCBIfam" id="TIGR00229">
    <property type="entry name" value="sensory_box"/>
    <property type="match status" value="1"/>
</dbReference>
<dbReference type="InterPro" id="IPR005467">
    <property type="entry name" value="His_kinase_dom"/>
</dbReference>
<evidence type="ECO:0000313" key="23">
    <source>
        <dbReference type="Proteomes" id="UP000703674"/>
    </source>
</evidence>
<dbReference type="Pfam" id="PF00072">
    <property type="entry name" value="Response_reg"/>
    <property type="match status" value="1"/>
</dbReference>
<dbReference type="InterPro" id="IPR011006">
    <property type="entry name" value="CheY-like_superfamily"/>
</dbReference>
<dbReference type="PRINTS" id="PR00344">
    <property type="entry name" value="BCTRLSENSOR"/>
</dbReference>
<keyword evidence="10" id="KW-0067">ATP-binding</keyword>
<dbReference type="SMART" id="SM00388">
    <property type="entry name" value="HisKA"/>
    <property type="match status" value="1"/>
</dbReference>
<evidence type="ECO:0000259" key="20">
    <source>
        <dbReference type="PROSITE" id="PS50113"/>
    </source>
</evidence>
<keyword evidence="12" id="KW-0902">Two-component regulatory system</keyword>
<dbReference type="EC" id="2.7.13.3" evidence="3"/>
<dbReference type="SMART" id="SM00086">
    <property type="entry name" value="PAC"/>
    <property type="match status" value="1"/>
</dbReference>
<keyword evidence="6" id="KW-0808">Transferase</keyword>
<keyword evidence="16" id="KW-0175">Coiled coil</keyword>
<dbReference type="CDD" id="cd00130">
    <property type="entry name" value="PAS"/>
    <property type="match status" value="1"/>
</dbReference>
<reference evidence="22 23" key="1">
    <citation type="submission" date="2020-03" db="EMBL/GenBank/DDBJ databases">
        <title>Salinimicrobium sp. nov, isolated from SCS.</title>
        <authorList>
            <person name="Cao W.R."/>
        </authorList>
    </citation>
    <scope>NUCLEOTIDE SEQUENCE [LARGE SCALE GENOMIC DNA]</scope>
    <source>
        <strain evidence="23">J15B91</strain>
    </source>
</reference>
<accession>A0ABX1CZ44</accession>
<dbReference type="CDD" id="cd00082">
    <property type="entry name" value="HisKA"/>
    <property type="match status" value="1"/>
</dbReference>
<dbReference type="Gene3D" id="3.30.565.10">
    <property type="entry name" value="Histidine kinase-like ATPase, C-terminal domain"/>
    <property type="match status" value="1"/>
</dbReference>
<evidence type="ECO:0000256" key="7">
    <source>
        <dbReference type="ARBA" id="ARBA00022692"/>
    </source>
</evidence>
<feature type="coiled-coil region" evidence="16">
    <location>
        <begin position="156"/>
        <end position="198"/>
    </location>
</feature>
<feature type="domain" description="HPt" evidence="21">
    <location>
        <begin position="722"/>
        <end position="809"/>
    </location>
</feature>
<sequence>MKKTTDSEEIKRLKTLLSYGILDSEPEEEFQELAQLIAAICEVPVAIISMLDDQRQWYKAKVGMDATELPKNETICQYTLLQNEILEITDALKDERVRENPHVKAENGIRYYAGISLQAPNGHNIGTVCVADIKPRELSASQKSSLKLLSRQVMTLLEARKKNRELTKELQYILNEKIKQAEEKLILKENEYQHLLESIKRSNSVVEFSPEGYILSTNSIFRSFTGYSEEELLGQHHSMLLDGDQGVKSDKFWQALQNGDYKAGRFKRIRKSGQEVWMQATYNPIKSPDGSVNKVIKIAQDITLEIEAEKALQEAKLAAESLNRQKDSFIANVSHEIRTPIHAVLGFTELLLEQETEPQKLSYLKSVKTAGDSLLFIINDILDLSKIEAGIIQMHLSNFSVRQVVQNVFSILHLKAKQKQLKLSYEIAPEVPEFLIGDSNRLSQVLLNLLGNALKFTLKGSVDLVISAEEIEDATFMVHFEVRDTGMGIPEDKLERIFQRFSQADESISRKYGGTGLGLNISRQLVERQHGTMTVTSTEGKGSKFTFSIPYAAGEVPEEVLHEETEDKSLDLATGRILLCEDNELNQRLIEAILKEKHYKVDIAGDGIKAIALFKRSEYDLVLMDLQMPRQDGKETTRIIREKIKSSVPIVALTANFINIERERCLKEGMNDYLSKPFNKAELFEIIGRWIFKYKQEKLSVRRIQAYSGISLEHLEQMSGGNLEFQQEMIQLFMENSQKSLHKMQEHFQNFQWKELSQEAHKLKGSFGVVGADSHLLHQIENNKGQEDLKDLLLELEKQLVEIFIILKN</sequence>
<evidence type="ECO:0000256" key="5">
    <source>
        <dbReference type="ARBA" id="ARBA00022553"/>
    </source>
</evidence>
<dbReference type="InterPro" id="IPR029016">
    <property type="entry name" value="GAF-like_dom_sf"/>
</dbReference>
<dbReference type="PROSITE" id="PS50110">
    <property type="entry name" value="RESPONSE_REGULATORY"/>
    <property type="match status" value="1"/>
</dbReference>
<dbReference type="CDD" id="cd17546">
    <property type="entry name" value="REC_hyHK_CKI1_RcsC-like"/>
    <property type="match status" value="1"/>
</dbReference>
<feature type="modified residue" description="Phosphohistidine" evidence="14">
    <location>
        <position position="761"/>
    </location>
</feature>
<comment type="catalytic activity">
    <reaction evidence="1">
        <text>ATP + protein L-histidine = ADP + protein N-phospho-L-histidine.</text>
        <dbReference type="EC" id="2.7.13.3"/>
    </reaction>
</comment>
<dbReference type="SUPFAM" id="SSF52172">
    <property type="entry name" value="CheY-like"/>
    <property type="match status" value="1"/>
</dbReference>
<dbReference type="SUPFAM" id="SSF47226">
    <property type="entry name" value="Histidine-containing phosphotransfer domain, HPT domain"/>
    <property type="match status" value="1"/>
</dbReference>
<dbReference type="InterPro" id="IPR035965">
    <property type="entry name" value="PAS-like_dom_sf"/>
</dbReference>
<dbReference type="PANTHER" id="PTHR45339">
    <property type="entry name" value="HYBRID SIGNAL TRANSDUCTION HISTIDINE KINASE J"/>
    <property type="match status" value="1"/>
</dbReference>
<evidence type="ECO:0000256" key="14">
    <source>
        <dbReference type="PROSITE-ProRule" id="PRU00110"/>
    </source>
</evidence>
<protein>
    <recommendedName>
        <fullName evidence="3">histidine kinase</fullName>
        <ecNumber evidence="3">2.7.13.3</ecNumber>
    </recommendedName>
</protein>
<dbReference type="PROSITE" id="PS50112">
    <property type="entry name" value="PAS"/>
    <property type="match status" value="1"/>
</dbReference>
<evidence type="ECO:0000256" key="12">
    <source>
        <dbReference type="ARBA" id="ARBA00023012"/>
    </source>
</evidence>
<feature type="domain" description="PAS" evidence="19">
    <location>
        <begin position="188"/>
        <end position="259"/>
    </location>
</feature>
<evidence type="ECO:0000259" key="18">
    <source>
        <dbReference type="PROSITE" id="PS50110"/>
    </source>
</evidence>
<keyword evidence="23" id="KW-1185">Reference proteome</keyword>
<feature type="coiled-coil region" evidence="16">
    <location>
        <begin position="305"/>
        <end position="332"/>
    </location>
</feature>
<dbReference type="InterPro" id="IPR003594">
    <property type="entry name" value="HATPase_dom"/>
</dbReference>
<dbReference type="InterPro" id="IPR008207">
    <property type="entry name" value="Sig_transdc_His_kin_Hpt_dom"/>
</dbReference>
<dbReference type="SUPFAM" id="SSF55781">
    <property type="entry name" value="GAF domain-like"/>
    <property type="match status" value="1"/>
</dbReference>
<organism evidence="22 23">
    <name type="scientific">Salinimicrobium oceani</name>
    <dbReference type="NCBI Taxonomy" id="2722702"/>
    <lineage>
        <taxon>Bacteria</taxon>
        <taxon>Pseudomonadati</taxon>
        <taxon>Bacteroidota</taxon>
        <taxon>Flavobacteriia</taxon>
        <taxon>Flavobacteriales</taxon>
        <taxon>Flavobacteriaceae</taxon>
        <taxon>Salinimicrobium</taxon>
    </lineage>
</organism>
<dbReference type="Pfam" id="PF00512">
    <property type="entry name" value="HisKA"/>
    <property type="match status" value="1"/>
</dbReference>
<keyword evidence="13" id="KW-0472">Membrane</keyword>
<evidence type="ECO:0000256" key="11">
    <source>
        <dbReference type="ARBA" id="ARBA00022989"/>
    </source>
</evidence>
<dbReference type="InterPro" id="IPR000700">
    <property type="entry name" value="PAS-assoc_C"/>
</dbReference>
<evidence type="ECO:0000256" key="16">
    <source>
        <dbReference type="SAM" id="Coils"/>
    </source>
</evidence>
<feature type="domain" description="Histidine kinase" evidence="17">
    <location>
        <begin position="332"/>
        <end position="553"/>
    </location>
</feature>
<feature type="domain" description="PAC" evidence="20">
    <location>
        <begin position="262"/>
        <end position="314"/>
    </location>
</feature>
<dbReference type="InterPro" id="IPR001610">
    <property type="entry name" value="PAC"/>
</dbReference>
<evidence type="ECO:0000256" key="13">
    <source>
        <dbReference type="ARBA" id="ARBA00023136"/>
    </source>
</evidence>
<dbReference type="Pfam" id="PF01627">
    <property type="entry name" value="Hpt"/>
    <property type="match status" value="1"/>
</dbReference>
<dbReference type="CDD" id="cd00088">
    <property type="entry name" value="HPT"/>
    <property type="match status" value="1"/>
</dbReference>
<evidence type="ECO:0000256" key="15">
    <source>
        <dbReference type="PROSITE-ProRule" id="PRU00169"/>
    </source>
</evidence>
<dbReference type="PANTHER" id="PTHR45339:SF1">
    <property type="entry name" value="HYBRID SIGNAL TRANSDUCTION HISTIDINE KINASE J"/>
    <property type="match status" value="1"/>
</dbReference>
<dbReference type="InterPro" id="IPR003018">
    <property type="entry name" value="GAF"/>
</dbReference>
<dbReference type="SUPFAM" id="SSF47384">
    <property type="entry name" value="Homodimeric domain of signal transducing histidine kinase"/>
    <property type="match status" value="1"/>
</dbReference>
<dbReference type="Pfam" id="PF08447">
    <property type="entry name" value="PAS_3"/>
    <property type="match status" value="1"/>
</dbReference>
<dbReference type="InterPro" id="IPR000014">
    <property type="entry name" value="PAS"/>
</dbReference>
<dbReference type="InterPro" id="IPR036097">
    <property type="entry name" value="HisK_dim/P_sf"/>
</dbReference>
<dbReference type="InterPro" id="IPR036890">
    <property type="entry name" value="HATPase_C_sf"/>
</dbReference>
<comment type="caution">
    <text evidence="22">The sequence shown here is derived from an EMBL/GenBank/DDBJ whole genome shotgun (WGS) entry which is preliminary data.</text>
</comment>
<dbReference type="EMBL" id="JAAVJR010000004">
    <property type="protein sequence ID" value="NJW53047.1"/>
    <property type="molecule type" value="Genomic_DNA"/>
</dbReference>
<name>A0ABX1CZ44_9FLAO</name>
<dbReference type="Pfam" id="PF01590">
    <property type="entry name" value="GAF"/>
    <property type="match status" value="1"/>
</dbReference>
<dbReference type="Pfam" id="PF02518">
    <property type="entry name" value="HATPase_c"/>
    <property type="match status" value="1"/>
</dbReference>
<evidence type="ECO:0000256" key="9">
    <source>
        <dbReference type="ARBA" id="ARBA00022777"/>
    </source>
</evidence>
<evidence type="ECO:0000256" key="3">
    <source>
        <dbReference type="ARBA" id="ARBA00012438"/>
    </source>
</evidence>
<dbReference type="PROSITE" id="PS50894">
    <property type="entry name" value="HPT"/>
    <property type="match status" value="1"/>
</dbReference>
<evidence type="ECO:0000256" key="10">
    <source>
        <dbReference type="ARBA" id="ARBA00022840"/>
    </source>
</evidence>
<dbReference type="CDD" id="cd16922">
    <property type="entry name" value="HATPase_EvgS-ArcB-TorS-like"/>
    <property type="match status" value="1"/>
</dbReference>
<dbReference type="InterPro" id="IPR004358">
    <property type="entry name" value="Sig_transdc_His_kin-like_C"/>
</dbReference>
<dbReference type="SUPFAM" id="SSF55874">
    <property type="entry name" value="ATPase domain of HSP90 chaperone/DNA topoisomerase II/histidine kinase"/>
    <property type="match status" value="1"/>
</dbReference>
<dbReference type="Gene3D" id="3.40.50.2300">
    <property type="match status" value="1"/>
</dbReference>
<dbReference type="Gene3D" id="1.10.287.130">
    <property type="match status" value="1"/>
</dbReference>
<comment type="subcellular location">
    <subcellularLocation>
        <location evidence="2">Cell membrane</location>
        <topology evidence="2">Multi-pass membrane protein</topology>
    </subcellularLocation>
</comment>
<dbReference type="Gene3D" id="1.20.120.160">
    <property type="entry name" value="HPT domain"/>
    <property type="match status" value="1"/>
</dbReference>
<keyword evidence="11" id="KW-1133">Transmembrane helix</keyword>
<evidence type="ECO:0000256" key="2">
    <source>
        <dbReference type="ARBA" id="ARBA00004651"/>
    </source>
</evidence>
<dbReference type="SMART" id="SM00065">
    <property type="entry name" value="GAF"/>
    <property type="match status" value="1"/>
</dbReference>
<dbReference type="InterPro" id="IPR001789">
    <property type="entry name" value="Sig_transdc_resp-reg_receiver"/>
</dbReference>
<dbReference type="PROSITE" id="PS50109">
    <property type="entry name" value="HIS_KIN"/>
    <property type="match status" value="1"/>
</dbReference>
<evidence type="ECO:0000259" key="21">
    <source>
        <dbReference type="PROSITE" id="PS50894"/>
    </source>
</evidence>
<keyword evidence="4" id="KW-1003">Cell membrane</keyword>
<feature type="modified residue" description="4-aspartylphosphate" evidence="15">
    <location>
        <position position="625"/>
    </location>
</feature>
<dbReference type="SUPFAM" id="SSF55785">
    <property type="entry name" value="PYP-like sensor domain (PAS domain)"/>
    <property type="match status" value="1"/>
</dbReference>
<dbReference type="InterPro" id="IPR003661">
    <property type="entry name" value="HisK_dim/P_dom"/>
</dbReference>
<evidence type="ECO:0000313" key="22">
    <source>
        <dbReference type="EMBL" id="NJW53047.1"/>
    </source>
</evidence>